<feature type="non-terminal residue" evidence="1">
    <location>
        <position position="267"/>
    </location>
</feature>
<dbReference type="Proteomes" id="UP000823561">
    <property type="component" value="Chromosome 20"/>
</dbReference>
<name>A0AAV6FP25_9TELE</name>
<accession>A0AAV6FP25</accession>
<dbReference type="PANTHER" id="PTHR33332">
    <property type="entry name" value="REVERSE TRANSCRIPTASE DOMAIN-CONTAINING PROTEIN"/>
    <property type="match status" value="1"/>
</dbReference>
<reference evidence="1" key="1">
    <citation type="submission" date="2020-10" db="EMBL/GenBank/DDBJ databases">
        <title>Chromosome-scale genome assembly of the Allis shad, Alosa alosa.</title>
        <authorList>
            <person name="Margot Z."/>
            <person name="Christophe K."/>
            <person name="Cabau C."/>
            <person name="Louis A."/>
            <person name="Berthelot C."/>
            <person name="Parey E."/>
            <person name="Roest Crollius H."/>
            <person name="Montfort J."/>
            <person name="Robinson-Rechavi M."/>
            <person name="Bucao C."/>
            <person name="Bouchez O."/>
            <person name="Gislard M."/>
            <person name="Lluch J."/>
            <person name="Milhes M."/>
            <person name="Lampietro C."/>
            <person name="Lopez Roques C."/>
            <person name="Donnadieu C."/>
            <person name="Braasch I."/>
            <person name="Desvignes T."/>
            <person name="Postlethwait J."/>
            <person name="Bobe J."/>
            <person name="Guiguen Y."/>
        </authorList>
    </citation>
    <scope>NUCLEOTIDE SEQUENCE</scope>
    <source>
        <strain evidence="1">M-15738</strain>
        <tissue evidence="1">Blood</tissue>
    </source>
</reference>
<comment type="caution">
    <text evidence="1">The sequence shown here is derived from an EMBL/GenBank/DDBJ whole genome shotgun (WGS) entry which is preliminary data.</text>
</comment>
<proteinExistence type="predicted"/>
<evidence type="ECO:0008006" key="3">
    <source>
        <dbReference type="Google" id="ProtNLM"/>
    </source>
</evidence>
<protein>
    <recommendedName>
        <fullName evidence="3">Reverse transcriptase domain-containing protein</fullName>
    </recommendedName>
</protein>
<sequence>MLPLGNAISQHNVNFHSYADDTQLYLSVEPTNPDGLCSLTACLTSINQWMSKKLLKLNDDKTEVLLVGPKLKRDIILSNLGNLAHQVKPKVTSLGVILDAELSFKPHISKVTQTAYFHLRNIAKVWPFLTQQDAEKLIHAFITSRLDYCNALFTGLPKKHLKKLALIQNSAARLLTKTKKREHITPVLAELHWLPISYRIDFKVMLITYKALNGIAPSYISELLISYQPQRKLRSSNSNLLIVPKVLHKQSGEAAFIHYAPKLWNTL</sequence>
<keyword evidence="2" id="KW-1185">Reference proteome</keyword>
<dbReference type="EMBL" id="JADWDJ010000020">
    <property type="protein sequence ID" value="KAG5264234.1"/>
    <property type="molecule type" value="Genomic_DNA"/>
</dbReference>
<evidence type="ECO:0000313" key="1">
    <source>
        <dbReference type="EMBL" id="KAG5264234.1"/>
    </source>
</evidence>
<organism evidence="1 2">
    <name type="scientific">Alosa alosa</name>
    <name type="common">allis shad</name>
    <dbReference type="NCBI Taxonomy" id="278164"/>
    <lineage>
        <taxon>Eukaryota</taxon>
        <taxon>Metazoa</taxon>
        <taxon>Chordata</taxon>
        <taxon>Craniata</taxon>
        <taxon>Vertebrata</taxon>
        <taxon>Euteleostomi</taxon>
        <taxon>Actinopterygii</taxon>
        <taxon>Neopterygii</taxon>
        <taxon>Teleostei</taxon>
        <taxon>Clupei</taxon>
        <taxon>Clupeiformes</taxon>
        <taxon>Clupeoidei</taxon>
        <taxon>Clupeidae</taxon>
        <taxon>Alosa</taxon>
    </lineage>
</organism>
<gene>
    <name evidence="1" type="ORF">AALO_G00251440</name>
</gene>
<evidence type="ECO:0000313" key="2">
    <source>
        <dbReference type="Proteomes" id="UP000823561"/>
    </source>
</evidence>
<dbReference type="AlphaFoldDB" id="A0AAV6FP25"/>